<evidence type="ECO:0000256" key="6">
    <source>
        <dbReference type="RuleBase" id="RU004075"/>
    </source>
</evidence>
<sequence>MDNYTLFTPGPVDIPDEINREMNKPLIYHRENRFAQLLDEIGNKLKQILQTKNRIYFLTASGTGAMEAASTNILSANDEALILVCGKFGERWAEICDMHKIKTHIMKVEFGKTVTPDAVEAKLKTLNRPVVIFTTLTETSTGALSDIKATGDIARRHDCLFVVDGIAGLAADPCPQDEWYIDVLIGASQKAFMSPPGISFYSVNDRAYQKMMKDHLPNYYFSIELAEKYYQKGQTPFTPAINVLFAFRKGVDMIIDKGIDKNLKNHREIGDFVRKRVKKMGLELLPEQPSNALTVFKMNDNQDSTEIIRVVKERYNILFANGQAELRGKIIRIGHMGNYTISKLDGAINVMESVIKELRG</sequence>
<dbReference type="InterPro" id="IPR020578">
    <property type="entry name" value="Aminotrans_V_PyrdxlP_BS"/>
</dbReference>
<dbReference type="InterPro" id="IPR015421">
    <property type="entry name" value="PyrdxlP-dep_Trfase_major"/>
</dbReference>
<evidence type="ECO:0000256" key="7">
    <source>
        <dbReference type="RuleBase" id="RU004504"/>
    </source>
</evidence>
<evidence type="ECO:0000256" key="2">
    <source>
        <dbReference type="ARBA" id="ARBA00009236"/>
    </source>
</evidence>
<evidence type="ECO:0000313" key="10">
    <source>
        <dbReference type="Proteomes" id="UP000177025"/>
    </source>
</evidence>
<dbReference type="PANTHER" id="PTHR21152">
    <property type="entry name" value="AMINOTRANSFERASE CLASS V"/>
    <property type="match status" value="1"/>
</dbReference>
<evidence type="ECO:0000313" key="9">
    <source>
        <dbReference type="EMBL" id="OGC38995.1"/>
    </source>
</evidence>
<comment type="similarity">
    <text evidence="2 6">Belongs to the class-V pyridoxal-phosphate-dependent aminotransferase family.</text>
</comment>
<dbReference type="GO" id="GO:0004760">
    <property type="term" value="F:L-serine-pyruvate transaminase activity"/>
    <property type="evidence" value="ECO:0007669"/>
    <property type="project" value="TreeGrafter"/>
</dbReference>
<dbReference type="PROSITE" id="PS00595">
    <property type="entry name" value="AA_TRANSFER_CLASS_5"/>
    <property type="match status" value="1"/>
</dbReference>
<evidence type="ECO:0000256" key="3">
    <source>
        <dbReference type="ARBA" id="ARBA00022898"/>
    </source>
</evidence>
<evidence type="ECO:0000259" key="8">
    <source>
        <dbReference type="Pfam" id="PF00266"/>
    </source>
</evidence>
<feature type="binding site" evidence="4">
    <location>
        <position position="332"/>
    </location>
    <ligand>
        <name>substrate</name>
    </ligand>
</feature>
<feature type="modified residue" description="N6-(pyridoxal phosphate)lysine" evidence="5">
    <location>
        <position position="190"/>
    </location>
</feature>
<dbReference type="PIRSF" id="PIRSF000524">
    <property type="entry name" value="SPT"/>
    <property type="match status" value="1"/>
</dbReference>
<comment type="cofactor">
    <cofactor evidence="1 5 7">
        <name>pyridoxal 5'-phosphate</name>
        <dbReference type="ChEBI" id="CHEBI:597326"/>
    </cofactor>
</comment>
<comment type="caution">
    <text evidence="9">The sequence shown here is derived from an EMBL/GenBank/DDBJ whole genome shotgun (WGS) entry which is preliminary data.</text>
</comment>
<proteinExistence type="inferred from homology"/>
<evidence type="ECO:0000256" key="4">
    <source>
        <dbReference type="PIRSR" id="PIRSR000524-1"/>
    </source>
</evidence>
<evidence type="ECO:0000256" key="5">
    <source>
        <dbReference type="PIRSR" id="PIRSR000524-50"/>
    </source>
</evidence>
<protein>
    <recommendedName>
        <fullName evidence="8">Aminotransferase class V domain-containing protein</fullName>
    </recommendedName>
</protein>
<dbReference type="Gene3D" id="3.40.640.10">
    <property type="entry name" value="Type I PLP-dependent aspartate aminotransferase-like (Major domain)"/>
    <property type="match status" value="1"/>
</dbReference>
<feature type="domain" description="Aminotransferase class V" evidence="8">
    <location>
        <begin position="27"/>
        <end position="323"/>
    </location>
</feature>
<dbReference type="Pfam" id="PF00266">
    <property type="entry name" value="Aminotran_5"/>
    <property type="match status" value="1"/>
</dbReference>
<dbReference type="InterPro" id="IPR015422">
    <property type="entry name" value="PyrdxlP-dep_Trfase_small"/>
</dbReference>
<dbReference type="Gene3D" id="3.90.1150.10">
    <property type="entry name" value="Aspartate Aminotransferase, domain 1"/>
    <property type="match status" value="1"/>
</dbReference>
<dbReference type="InterPro" id="IPR024169">
    <property type="entry name" value="SP_NH2Trfase/AEP_transaminase"/>
</dbReference>
<dbReference type="SUPFAM" id="SSF53383">
    <property type="entry name" value="PLP-dependent transferases"/>
    <property type="match status" value="1"/>
</dbReference>
<keyword evidence="3 5" id="KW-0663">Pyridoxal phosphate</keyword>
<reference evidence="9 10" key="1">
    <citation type="journal article" date="2016" name="Nat. Commun.">
        <title>Thousands of microbial genomes shed light on interconnected biogeochemical processes in an aquifer system.</title>
        <authorList>
            <person name="Anantharaman K."/>
            <person name="Brown C.T."/>
            <person name="Hug L.A."/>
            <person name="Sharon I."/>
            <person name="Castelle C.J."/>
            <person name="Probst A.J."/>
            <person name="Thomas B.C."/>
            <person name="Singh A."/>
            <person name="Wilkins M.J."/>
            <person name="Karaoz U."/>
            <person name="Brodie E.L."/>
            <person name="Williams K.H."/>
            <person name="Hubbard S.S."/>
            <person name="Banfield J.F."/>
        </authorList>
    </citation>
    <scope>NUCLEOTIDE SEQUENCE [LARGE SCALE GENOMIC DNA]</scope>
</reference>
<dbReference type="InterPro" id="IPR015424">
    <property type="entry name" value="PyrdxlP-dep_Trfase"/>
</dbReference>
<dbReference type="GO" id="GO:0019265">
    <property type="term" value="P:glycine biosynthetic process, by transamination of glyoxylate"/>
    <property type="evidence" value="ECO:0007669"/>
    <property type="project" value="TreeGrafter"/>
</dbReference>
<dbReference type="GO" id="GO:0008453">
    <property type="term" value="F:alanine-glyoxylate transaminase activity"/>
    <property type="evidence" value="ECO:0007669"/>
    <property type="project" value="TreeGrafter"/>
</dbReference>
<evidence type="ECO:0000256" key="1">
    <source>
        <dbReference type="ARBA" id="ARBA00001933"/>
    </source>
</evidence>
<gene>
    <name evidence="9" type="ORF">A2Y85_07335</name>
</gene>
<name>A0A1F4U1Z4_UNCW3</name>
<dbReference type="Proteomes" id="UP000177025">
    <property type="component" value="Unassembled WGS sequence"/>
</dbReference>
<accession>A0A1F4U1Z4</accession>
<dbReference type="AlphaFoldDB" id="A0A1F4U1Z4"/>
<dbReference type="InterPro" id="IPR000192">
    <property type="entry name" value="Aminotrans_V_dom"/>
</dbReference>
<dbReference type="PANTHER" id="PTHR21152:SF40">
    <property type="entry name" value="ALANINE--GLYOXYLATE AMINOTRANSFERASE"/>
    <property type="match status" value="1"/>
</dbReference>
<organism evidence="9 10">
    <name type="scientific">candidate division WOR-3 bacterium RBG_13_43_14</name>
    <dbReference type="NCBI Taxonomy" id="1802590"/>
    <lineage>
        <taxon>Bacteria</taxon>
        <taxon>Bacteria division WOR-3</taxon>
    </lineage>
</organism>
<dbReference type="EMBL" id="MEUM01000157">
    <property type="protein sequence ID" value="OGC38995.1"/>
    <property type="molecule type" value="Genomic_DNA"/>
</dbReference>